<organism evidence="2 3">
    <name type="scientific">Eleusine coracana subsp. coracana</name>
    <dbReference type="NCBI Taxonomy" id="191504"/>
    <lineage>
        <taxon>Eukaryota</taxon>
        <taxon>Viridiplantae</taxon>
        <taxon>Streptophyta</taxon>
        <taxon>Embryophyta</taxon>
        <taxon>Tracheophyta</taxon>
        <taxon>Spermatophyta</taxon>
        <taxon>Magnoliopsida</taxon>
        <taxon>Liliopsida</taxon>
        <taxon>Poales</taxon>
        <taxon>Poaceae</taxon>
        <taxon>PACMAD clade</taxon>
        <taxon>Chloridoideae</taxon>
        <taxon>Cynodonteae</taxon>
        <taxon>Eleusininae</taxon>
        <taxon>Eleusine</taxon>
    </lineage>
</organism>
<evidence type="ECO:0000313" key="3">
    <source>
        <dbReference type="Proteomes" id="UP001054889"/>
    </source>
</evidence>
<reference evidence="2" key="1">
    <citation type="journal article" date="2018" name="DNA Res.">
        <title>Multiple hybrid de novo genome assembly of finger millet, an orphan allotetraploid crop.</title>
        <authorList>
            <person name="Hatakeyama M."/>
            <person name="Aluri S."/>
            <person name="Balachadran M.T."/>
            <person name="Sivarajan S.R."/>
            <person name="Patrignani A."/>
            <person name="Gruter S."/>
            <person name="Poveda L."/>
            <person name="Shimizu-Inatsugi R."/>
            <person name="Baeten J."/>
            <person name="Francoijs K.J."/>
            <person name="Nataraja K.N."/>
            <person name="Reddy Y.A.N."/>
            <person name="Phadnis S."/>
            <person name="Ravikumar R.L."/>
            <person name="Schlapbach R."/>
            <person name="Sreeman S.M."/>
            <person name="Shimizu K.K."/>
        </authorList>
    </citation>
    <scope>NUCLEOTIDE SEQUENCE</scope>
</reference>
<proteinExistence type="predicted"/>
<keyword evidence="3" id="KW-1185">Reference proteome</keyword>
<dbReference type="AlphaFoldDB" id="A0AAV5FJY5"/>
<protein>
    <submittedName>
        <fullName evidence="2">Uncharacterized protein</fullName>
    </submittedName>
</protein>
<evidence type="ECO:0000313" key="2">
    <source>
        <dbReference type="EMBL" id="GJN34591.1"/>
    </source>
</evidence>
<comment type="caution">
    <text evidence="2">The sequence shown here is derived from an EMBL/GenBank/DDBJ whole genome shotgun (WGS) entry which is preliminary data.</text>
</comment>
<name>A0AAV5FJY5_ELECO</name>
<evidence type="ECO:0000256" key="1">
    <source>
        <dbReference type="SAM" id="MobiDB-lite"/>
    </source>
</evidence>
<reference evidence="2" key="2">
    <citation type="submission" date="2021-12" db="EMBL/GenBank/DDBJ databases">
        <title>Resequencing data analysis of finger millet.</title>
        <authorList>
            <person name="Hatakeyama M."/>
            <person name="Aluri S."/>
            <person name="Balachadran M.T."/>
            <person name="Sivarajan S.R."/>
            <person name="Poveda L."/>
            <person name="Shimizu-Inatsugi R."/>
            <person name="Schlapbach R."/>
            <person name="Sreeman S.M."/>
            <person name="Shimizu K.K."/>
        </authorList>
    </citation>
    <scope>NUCLEOTIDE SEQUENCE</scope>
</reference>
<sequence>MGRSTPQEDPPRAISGGGRPPRLAGPAPITIPSKIRCRPFKVPALTSATIRPGLVHNAAADPGRRVDSALARRPSRRRRGSCLPRRLGSLVRADASPRLIFRCVFELVRAASSLLLCRCATNLLRPAAPSLIVTVWSSHAGIRRRLGHPPKRDAADDL</sequence>
<dbReference type="EMBL" id="BQKI01000085">
    <property type="protein sequence ID" value="GJN34591.1"/>
    <property type="molecule type" value="Genomic_DNA"/>
</dbReference>
<feature type="region of interest" description="Disordered" evidence="1">
    <location>
        <begin position="1"/>
        <end position="28"/>
    </location>
</feature>
<accession>A0AAV5FJY5</accession>
<gene>
    <name evidence="2" type="primary">gb23268</name>
    <name evidence="2" type="ORF">PR202_gb23268</name>
</gene>
<dbReference type="Proteomes" id="UP001054889">
    <property type="component" value="Unassembled WGS sequence"/>
</dbReference>